<gene>
    <name evidence="2" type="ordered locus">Dsui_3233</name>
</gene>
<feature type="region of interest" description="Disordered" evidence="1">
    <location>
        <begin position="51"/>
        <end position="76"/>
    </location>
</feature>
<proteinExistence type="predicted"/>
<protein>
    <submittedName>
        <fullName evidence="2">Uncharacterized protein</fullName>
    </submittedName>
</protein>
<dbReference type="AlphaFoldDB" id="G8QJ96"/>
<dbReference type="RefSeq" id="WP_014238245.1">
    <property type="nucleotide sequence ID" value="NC_016616.1"/>
</dbReference>
<sequence>MATKAPAKAATAAKPASKPVAKAAVKPAAKPAAKPVAKVAAKPVAKPAAKQVVAKPAASTKPATKPVAAAKPATKSAAPQRLLGAADLMGALDLADEFYAIAYNIETSLLNGGAVPGQDYTRLDLYQLAQPFVLELFKGNEKFSYVYPAVEVNKP</sequence>
<accession>G8QJ96</accession>
<organism evidence="2 3">
    <name type="scientific">Azospira oryzae (strain ATCC BAA-33 / DSM 13638 / PS)</name>
    <name type="common">Dechlorosoma suillum</name>
    <dbReference type="NCBI Taxonomy" id="640081"/>
    <lineage>
        <taxon>Bacteria</taxon>
        <taxon>Pseudomonadati</taxon>
        <taxon>Pseudomonadota</taxon>
        <taxon>Betaproteobacteria</taxon>
        <taxon>Rhodocyclales</taxon>
        <taxon>Rhodocyclaceae</taxon>
        <taxon>Azospira</taxon>
    </lineage>
</organism>
<dbReference type="eggNOG" id="ENOG5033GVM">
    <property type="taxonomic scope" value="Bacteria"/>
</dbReference>
<dbReference type="KEGG" id="dsu:Dsui_3233"/>
<dbReference type="Proteomes" id="UP000005633">
    <property type="component" value="Chromosome"/>
</dbReference>
<dbReference type="OrthoDB" id="5569768at2"/>
<evidence type="ECO:0000313" key="2">
    <source>
        <dbReference type="EMBL" id="AEV27565.1"/>
    </source>
</evidence>
<dbReference type="HOGENOM" id="CLU_1691911_0_0_4"/>
<feature type="region of interest" description="Disordered" evidence="1">
    <location>
        <begin position="1"/>
        <end position="20"/>
    </location>
</feature>
<dbReference type="EMBL" id="CP003153">
    <property type="protein sequence ID" value="AEV27565.1"/>
    <property type="molecule type" value="Genomic_DNA"/>
</dbReference>
<dbReference type="STRING" id="640081.Dsui_3233"/>
<evidence type="ECO:0000313" key="3">
    <source>
        <dbReference type="Proteomes" id="UP000005633"/>
    </source>
</evidence>
<evidence type="ECO:0000256" key="1">
    <source>
        <dbReference type="SAM" id="MobiDB-lite"/>
    </source>
</evidence>
<reference evidence="2 3" key="1">
    <citation type="journal article" date="2012" name="J. Bacteriol.">
        <title>Complete genome sequence of the anaerobic perchlorate-reducing bacterium Azospira suillum strain PS.</title>
        <authorList>
            <person name="Byrne-Bailey K.G."/>
            <person name="Coates J.D."/>
        </authorList>
    </citation>
    <scope>NUCLEOTIDE SEQUENCE [LARGE SCALE GENOMIC DNA]</scope>
    <source>
        <strain evidence="3">ATCC BAA-33 / DSM 13638 / PS</strain>
    </source>
</reference>
<name>G8QJ96_AZOOP</name>